<feature type="compositionally biased region" description="Basic and acidic residues" evidence="11">
    <location>
        <begin position="291"/>
        <end position="302"/>
    </location>
</feature>
<feature type="transmembrane region" description="Helical" evidence="12">
    <location>
        <begin position="92"/>
        <end position="115"/>
    </location>
</feature>
<keyword evidence="8 12" id="KW-0472">Membrane</keyword>
<feature type="region of interest" description="Disordered" evidence="11">
    <location>
        <begin position="242"/>
        <end position="329"/>
    </location>
</feature>
<evidence type="ECO:0000256" key="12">
    <source>
        <dbReference type="SAM" id="Phobius"/>
    </source>
</evidence>
<dbReference type="GO" id="GO:0071595">
    <property type="term" value="C:Nem1-Spo7 phosphatase complex"/>
    <property type="evidence" value="ECO:0007669"/>
    <property type="project" value="InterPro"/>
</dbReference>
<evidence type="ECO:0000256" key="6">
    <source>
        <dbReference type="ARBA" id="ARBA00022989"/>
    </source>
</evidence>
<evidence type="ECO:0000256" key="3">
    <source>
        <dbReference type="ARBA" id="ARBA00010998"/>
    </source>
</evidence>
<dbReference type="PANTHER" id="PTHR20996">
    <property type="entry name" value="NUCLEAR ENVELOPE PHOSPHATASE-REGULATORY SUBUNIT 1"/>
    <property type="match status" value="1"/>
</dbReference>
<evidence type="ECO:0000256" key="5">
    <source>
        <dbReference type="ARBA" id="ARBA00022692"/>
    </source>
</evidence>
<evidence type="ECO:0000256" key="1">
    <source>
        <dbReference type="ARBA" id="ARBA00004232"/>
    </source>
</evidence>
<evidence type="ECO:0000313" key="14">
    <source>
        <dbReference type="Proteomes" id="UP000076738"/>
    </source>
</evidence>
<dbReference type="Proteomes" id="UP000076738">
    <property type="component" value="Unassembled WGS sequence"/>
</dbReference>
<dbReference type="OrthoDB" id="5599171at2759"/>
<feature type="compositionally biased region" description="Basic and acidic residues" evidence="11">
    <location>
        <begin position="255"/>
        <end position="264"/>
    </location>
</feature>
<dbReference type="GO" id="GO:0019888">
    <property type="term" value="F:protein phosphatase regulator activity"/>
    <property type="evidence" value="ECO:0007669"/>
    <property type="project" value="InterPro"/>
</dbReference>
<protein>
    <recommendedName>
        <fullName evidence="10">Transmembrane protein 188</fullName>
    </recommendedName>
</protein>
<evidence type="ECO:0000256" key="7">
    <source>
        <dbReference type="ARBA" id="ARBA00023098"/>
    </source>
</evidence>
<evidence type="ECO:0000256" key="8">
    <source>
        <dbReference type="ARBA" id="ARBA00023136"/>
    </source>
</evidence>
<dbReference type="GO" id="GO:0005737">
    <property type="term" value="C:cytoplasm"/>
    <property type="evidence" value="ECO:0007669"/>
    <property type="project" value="UniProtKB-SubCell"/>
</dbReference>
<feature type="transmembrane region" description="Helical" evidence="12">
    <location>
        <begin position="45"/>
        <end position="72"/>
    </location>
</feature>
<feature type="compositionally biased region" description="Low complexity" evidence="11">
    <location>
        <begin position="163"/>
        <end position="184"/>
    </location>
</feature>
<dbReference type="GO" id="GO:0006629">
    <property type="term" value="P:lipid metabolic process"/>
    <property type="evidence" value="ECO:0007669"/>
    <property type="project" value="UniProtKB-KW"/>
</dbReference>
<dbReference type="EMBL" id="KV417272">
    <property type="protein sequence ID" value="KZO99421.1"/>
    <property type="molecule type" value="Genomic_DNA"/>
</dbReference>
<evidence type="ECO:0000313" key="13">
    <source>
        <dbReference type="EMBL" id="KZO99421.1"/>
    </source>
</evidence>
<evidence type="ECO:0000256" key="9">
    <source>
        <dbReference type="ARBA" id="ARBA00023242"/>
    </source>
</evidence>
<dbReference type="InterPro" id="IPR005605">
    <property type="entry name" value="Spo7"/>
</dbReference>
<keyword evidence="9" id="KW-0539">Nucleus</keyword>
<comment type="similarity">
    <text evidence="3">Belongs to the CNEP1R1 family.</text>
</comment>
<dbReference type="PANTHER" id="PTHR20996:SF1">
    <property type="entry name" value="NUCLEAR ENVELOPE PHOSPHATASE-REGULATORY SUBUNIT 1"/>
    <property type="match status" value="1"/>
</dbReference>
<evidence type="ECO:0000256" key="4">
    <source>
        <dbReference type="ARBA" id="ARBA00022490"/>
    </source>
</evidence>
<feature type="compositionally biased region" description="Basic and acidic residues" evidence="11">
    <location>
        <begin position="320"/>
        <end position="329"/>
    </location>
</feature>
<dbReference type="AlphaFoldDB" id="A0A167Q543"/>
<feature type="compositionally biased region" description="Low complexity" evidence="11">
    <location>
        <begin position="273"/>
        <end position="287"/>
    </location>
</feature>
<keyword evidence="5 12" id="KW-0812">Transmembrane</keyword>
<dbReference type="InterPro" id="IPR019168">
    <property type="entry name" value="NEP1-R1"/>
</dbReference>
<reference evidence="13 14" key="1">
    <citation type="journal article" date="2016" name="Mol. Biol. Evol.">
        <title>Comparative Genomics of Early-Diverging Mushroom-Forming Fungi Provides Insights into the Origins of Lignocellulose Decay Capabilities.</title>
        <authorList>
            <person name="Nagy L.G."/>
            <person name="Riley R."/>
            <person name="Tritt A."/>
            <person name="Adam C."/>
            <person name="Daum C."/>
            <person name="Floudas D."/>
            <person name="Sun H."/>
            <person name="Yadav J.S."/>
            <person name="Pangilinan J."/>
            <person name="Larsson K.H."/>
            <person name="Matsuura K."/>
            <person name="Barry K."/>
            <person name="Labutti K."/>
            <person name="Kuo R."/>
            <person name="Ohm R.A."/>
            <person name="Bhattacharya S.S."/>
            <person name="Shirouzu T."/>
            <person name="Yoshinaga Y."/>
            <person name="Martin F.M."/>
            <person name="Grigoriev I.V."/>
            <person name="Hibbett D.S."/>
        </authorList>
    </citation>
    <scope>NUCLEOTIDE SEQUENCE [LARGE SCALE GENOMIC DNA]</scope>
    <source>
        <strain evidence="13 14">TUFC12733</strain>
    </source>
</reference>
<comment type="subcellular location">
    <subcellularLocation>
        <location evidence="2">Cytoplasm</location>
    </subcellularLocation>
    <subcellularLocation>
        <location evidence="1">Nucleus membrane</location>
        <topology evidence="1">Multi-pass membrane protein</topology>
    </subcellularLocation>
</comment>
<evidence type="ECO:0000256" key="10">
    <source>
        <dbReference type="ARBA" id="ARBA00030458"/>
    </source>
</evidence>
<evidence type="ECO:0000256" key="2">
    <source>
        <dbReference type="ARBA" id="ARBA00004496"/>
    </source>
</evidence>
<name>A0A167Q543_CALVF</name>
<sequence>MPPRAKPAAYHPPPEYGTFRDLLLFEERLKTNNARLKKQKARYQFFFLVLLVCIALLTSDLLLHTFFTPYVVNLALKAEHPLWDPVWTPHPYVTPGLLLIASTTLILFFASGMYAEKIGYANRYVPSANRALRSFNMYFNIRSPSMFPYPLSLLFQPPPAAPSHPSTPATLTIPSLQPSSRSPLQPLPPSSNPRGELIFSSRIPPSFRDAYESYRAGFERRRAKRSQAQRWYYLPFLRAKGAAGGKDEGAEEQEGERRGGRDRSPSIVSSLAPTPDSSRLPSRSPSPAVDVSDREGRERERIPSLIQGSQARRRSARIARRLEGVERDP</sequence>
<keyword evidence="14" id="KW-1185">Reference proteome</keyword>
<organism evidence="13 14">
    <name type="scientific">Calocera viscosa (strain TUFC12733)</name>
    <dbReference type="NCBI Taxonomy" id="1330018"/>
    <lineage>
        <taxon>Eukaryota</taxon>
        <taxon>Fungi</taxon>
        <taxon>Dikarya</taxon>
        <taxon>Basidiomycota</taxon>
        <taxon>Agaricomycotina</taxon>
        <taxon>Dacrymycetes</taxon>
        <taxon>Dacrymycetales</taxon>
        <taxon>Dacrymycetaceae</taxon>
        <taxon>Calocera</taxon>
    </lineage>
</organism>
<dbReference type="Pfam" id="PF03907">
    <property type="entry name" value="Spo7"/>
    <property type="match status" value="1"/>
</dbReference>
<evidence type="ECO:0000256" key="11">
    <source>
        <dbReference type="SAM" id="MobiDB-lite"/>
    </source>
</evidence>
<dbReference type="STRING" id="1330018.A0A167Q543"/>
<dbReference type="GO" id="GO:0031965">
    <property type="term" value="C:nuclear membrane"/>
    <property type="evidence" value="ECO:0007669"/>
    <property type="project" value="UniProtKB-SubCell"/>
</dbReference>
<proteinExistence type="inferred from homology"/>
<keyword evidence="7" id="KW-0443">Lipid metabolism</keyword>
<feature type="region of interest" description="Disordered" evidence="11">
    <location>
        <begin position="160"/>
        <end position="200"/>
    </location>
</feature>
<keyword evidence="6 12" id="KW-1133">Transmembrane helix</keyword>
<accession>A0A167Q543</accession>
<keyword evidence="4" id="KW-0963">Cytoplasm</keyword>
<gene>
    <name evidence="13" type="ORF">CALVIDRAFT_561281</name>
</gene>